<evidence type="ECO:0000313" key="6">
    <source>
        <dbReference type="Proteomes" id="UP000186698"/>
    </source>
</evidence>
<feature type="domain" description="EGF-like" evidence="5">
    <location>
        <begin position="138"/>
        <end position="172"/>
    </location>
</feature>
<dbReference type="CDD" id="cd00064">
    <property type="entry name" value="FU"/>
    <property type="match status" value="6"/>
</dbReference>
<evidence type="ECO:0000256" key="3">
    <source>
        <dbReference type="ARBA" id="ARBA00022729"/>
    </source>
</evidence>
<feature type="domain" description="EGF-like" evidence="5">
    <location>
        <begin position="388"/>
        <end position="418"/>
    </location>
</feature>
<dbReference type="SUPFAM" id="SSF57184">
    <property type="entry name" value="Growth factor receptor domain"/>
    <property type="match status" value="6"/>
</dbReference>
<evidence type="ECO:0000256" key="4">
    <source>
        <dbReference type="ARBA" id="ARBA00023180"/>
    </source>
</evidence>
<reference evidence="7" key="1">
    <citation type="submission" date="2025-08" db="UniProtKB">
        <authorList>
            <consortium name="RefSeq"/>
        </authorList>
    </citation>
    <scope>IDENTIFICATION</scope>
    <source>
        <strain evidence="7">J_2021</strain>
        <tissue evidence="7">Erythrocytes</tissue>
    </source>
</reference>
<dbReference type="OMA" id="WNDVRWE"/>
<feature type="domain" description="EGF-like" evidence="5">
    <location>
        <begin position="90"/>
        <end position="122"/>
    </location>
</feature>
<dbReference type="GO" id="GO:0005576">
    <property type="term" value="C:extracellular region"/>
    <property type="evidence" value="ECO:0007669"/>
    <property type="project" value="UniProtKB-SubCell"/>
</dbReference>
<name>A0A1L8H094_XENLA</name>
<keyword evidence="3" id="KW-0732">Signal</keyword>
<dbReference type="AlphaFoldDB" id="A0A1L8H094"/>
<dbReference type="SMART" id="SM00181">
    <property type="entry name" value="EGF"/>
    <property type="match status" value="9"/>
</dbReference>
<dbReference type="Proteomes" id="UP000186698">
    <property type="component" value="Chromosome 3L"/>
</dbReference>
<dbReference type="InterPro" id="IPR000742">
    <property type="entry name" value="EGF"/>
</dbReference>
<dbReference type="RefSeq" id="XP_018108480.1">
    <property type="nucleotide sequence ID" value="XM_018252991.2"/>
</dbReference>
<dbReference type="SMART" id="SM00261">
    <property type="entry name" value="FU"/>
    <property type="match status" value="16"/>
</dbReference>
<keyword evidence="6" id="KW-1185">Reference proteome</keyword>
<proteinExistence type="predicted"/>
<dbReference type="STRING" id="8355.A0A1L8H094"/>
<accession>A0A1L8H094</accession>
<sequence>MKSTTAKICFLLIFIMCFNHICTMECPNGQFALNNQCVDCHSSCEECSGYEPYECTECGIDQDGIERFLHRSRCKIHCPRGFYKEYDTYTCETCPINCELCTDSNNCQKCKSNYRLQNGACYLAECLPGQVEDPDTGECLDCESGCKTCTVDGPEICISCIEGYLLYRHQCRRHCPQKTYEDVSRKLCFACPSGCLDCKNDTHCSSCQTAYYLHGAVCLLKCPDGTFQDAKRWQCEECHGSCRSCHGPSVTDCDLCPDQKKPIYGMCHILACFDGHYFNVADGKCYKCHSSCQSCFGPEELNCFSCYAGHFLNEKNQCLVNCPEGFFGDLSSKTCVKCSATCEICRGSSDDCLKCKGDDEHKLFLHEGNCLPNCPEGYFENADGSCEACDMSCWACDENKMKCLSCVEGLYLESSKCKSNCSLKYFPDDDGNCKRCPAHCNFCKDENTCLECSYLYFLFNGTCKATCPDGYYEDLDAVRCIPCHFSCQTCSGTSEDDCETCQDSTHKLYQGRCLTDCSSETFFNSAVAECQDCHKTCSKCSGPEPTDCIQCQNRLSMDPESGMCGVEGDANCPLKTFLQNDLFTCSSCDSTCESCNGPSPKHCLTCSVPYYLHKTTCVSHCPPGTYNTTEEADGMKLGFCSQCHQVCTTCHGGSAKDCDVCASGYYKLLHLCILHCPPGYYKGNNRCEKCDPHCQLCGGPGLNGCLACPSNTLQVEGTTHCVEQCPERFYMYKDKCRKCHPSCRTCNDSSVQGCLTCDRGSDFKSGICYPRCEEQRYLDHDGVCQLCDPSCRHCSGPGANHCISCKTNTAWAPTEMKCIKCCDSEMNQDDCCFCDVNSVLCIRHLQAESEEESLKNLNNKHTISHYAAIAPVLVVSLGMVAIIVFCMRHAKATRKLCWEHSYERLGGSLQDASFYDHEEERMGLRKATGTEEDSLDECDVIYSTKDGTVYKKFSFKPSKAGKDMEDGQACI</sequence>
<keyword evidence="2" id="KW-0964">Secreted</keyword>
<evidence type="ECO:0000259" key="5">
    <source>
        <dbReference type="SMART" id="SM00181"/>
    </source>
</evidence>
<comment type="subcellular location">
    <subcellularLocation>
        <location evidence="1">Secreted</location>
    </subcellularLocation>
</comment>
<feature type="domain" description="EGF-like" evidence="5">
    <location>
        <begin position="344"/>
        <end position="387"/>
    </location>
</feature>
<dbReference type="PANTHER" id="PTHR15332:SF175">
    <property type="entry name" value="PROPROTEIN CONVERTASE SUBTILISIN_KEXIN TYPE 5-LIKE"/>
    <property type="match status" value="1"/>
</dbReference>
<evidence type="ECO:0000256" key="2">
    <source>
        <dbReference type="ARBA" id="ARBA00022525"/>
    </source>
</evidence>
<protein>
    <submittedName>
        <fullName evidence="7">Proprotein convertase subtilisin/kexin type 5 isoform X1</fullName>
    </submittedName>
</protein>
<dbReference type="PaxDb" id="8355-A0A1L8H094"/>
<dbReference type="GeneID" id="108711345"/>
<dbReference type="InterPro" id="IPR043601">
    <property type="entry name" value="Rspo_Fu-CRD_dom"/>
</dbReference>
<organism evidence="6 7">
    <name type="scientific">Xenopus laevis</name>
    <name type="common">African clawed frog</name>
    <dbReference type="NCBI Taxonomy" id="8355"/>
    <lineage>
        <taxon>Eukaryota</taxon>
        <taxon>Metazoa</taxon>
        <taxon>Chordata</taxon>
        <taxon>Craniata</taxon>
        <taxon>Vertebrata</taxon>
        <taxon>Euteleostomi</taxon>
        <taxon>Amphibia</taxon>
        <taxon>Batrachia</taxon>
        <taxon>Anura</taxon>
        <taxon>Pipoidea</taxon>
        <taxon>Pipidae</taxon>
        <taxon>Xenopodinae</taxon>
        <taxon>Xenopus</taxon>
        <taxon>Xenopus</taxon>
    </lineage>
</organism>
<evidence type="ECO:0000256" key="1">
    <source>
        <dbReference type="ARBA" id="ARBA00004613"/>
    </source>
</evidence>
<dbReference type="Gene3D" id="2.10.220.10">
    <property type="entry name" value="Hormone Receptor, Insulin-like Growth Factor Receptor 1, Chain A, domain 2"/>
    <property type="match status" value="11"/>
</dbReference>
<dbReference type="SMART" id="SM01411">
    <property type="entry name" value="Ephrin_rec_like"/>
    <property type="match status" value="5"/>
</dbReference>
<gene>
    <name evidence="7" type="primary">LOC108711345</name>
</gene>
<dbReference type="InterPro" id="IPR006212">
    <property type="entry name" value="Furin_repeat"/>
</dbReference>
<keyword evidence="4" id="KW-0325">Glycoprotein</keyword>
<feature type="domain" description="EGF-like" evidence="5">
    <location>
        <begin position="649"/>
        <end position="688"/>
    </location>
</feature>
<feature type="domain" description="EGF-like" evidence="5">
    <location>
        <begin position="197"/>
        <end position="236"/>
    </location>
</feature>
<dbReference type="Pfam" id="PF15913">
    <property type="entry name" value="Furin-like_2"/>
    <property type="match status" value="1"/>
</dbReference>
<dbReference type="KEGG" id="xla:108711345"/>
<evidence type="ECO:0000313" key="7">
    <source>
        <dbReference type="RefSeq" id="XP_018108480.1"/>
    </source>
</evidence>
<dbReference type="Bgee" id="108711345">
    <property type="expression patterns" value="Expressed in internal ear and 19 other cell types or tissues"/>
</dbReference>
<feature type="domain" description="EGF-like" evidence="5">
    <location>
        <begin position="291"/>
        <end position="336"/>
    </location>
</feature>
<dbReference type="OrthoDB" id="300641at2759"/>
<feature type="domain" description="EGF-like" evidence="5">
    <location>
        <begin position="587"/>
        <end position="618"/>
    </location>
</feature>
<feature type="domain" description="EGF-like" evidence="5">
    <location>
        <begin position="442"/>
        <end position="481"/>
    </location>
</feature>
<dbReference type="PANTHER" id="PTHR15332">
    <property type="entry name" value="PROPROTEIN CONVERTASE SUBTILISIN_KEXIN TYPE 5-LIKE"/>
    <property type="match status" value="1"/>
</dbReference>
<dbReference type="InterPro" id="IPR009030">
    <property type="entry name" value="Growth_fac_rcpt_cys_sf"/>
</dbReference>